<sequence length="52" mass="5483">MIPTNKTKSLPGCCAASQVAILAALKQRYASELNPDVRRGIMIAIVAIKGAK</sequence>
<dbReference type="Proteomes" id="UP000441585">
    <property type="component" value="Unassembled WGS sequence"/>
</dbReference>
<dbReference type="RefSeq" id="WP_154318658.1">
    <property type="nucleotide sequence ID" value="NZ_CAJGAA010000002.1"/>
</dbReference>
<evidence type="ECO:0000313" key="2">
    <source>
        <dbReference type="Proteomes" id="UP000441585"/>
    </source>
</evidence>
<dbReference type="EMBL" id="WKKF01000002">
    <property type="protein sequence ID" value="MRX54641.1"/>
    <property type="molecule type" value="Genomic_DNA"/>
</dbReference>
<comment type="caution">
    <text evidence="1">The sequence shown here is derived from an EMBL/GenBank/DDBJ whole genome shotgun (WGS) entry which is preliminary data.</text>
</comment>
<gene>
    <name evidence="1" type="ORF">GJU41_11725</name>
</gene>
<evidence type="ECO:0000313" key="1">
    <source>
        <dbReference type="EMBL" id="MRX54641.1"/>
    </source>
</evidence>
<name>A0A6I2ME01_9BACI</name>
<reference evidence="1 2" key="1">
    <citation type="submission" date="2019-11" db="EMBL/GenBank/DDBJ databases">
        <title>Bacillus idriensis genome.</title>
        <authorList>
            <person name="Konopka E.N."/>
            <person name="Newman J.D."/>
        </authorList>
    </citation>
    <scope>NUCLEOTIDE SEQUENCE [LARGE SCALE GENOMIC DNA]</scope>
    <source>
        <strain evidence="1 2">DSM 19097</strain>
    </source>
</reference>
<accession>A0A6I2ME01</accession>
<proteinExistence type="predicted"/>
<protein>
    <submittedName>
        <fullName evidence="1">Uncharacterized protein</fullName>
    </submittedName>
</protein>
<organism evidence="1 2">
    <name type="scientific">Metabacillus idriensis</name>
    <dbReference type="NCBI Taxonomy" id="324768"/>
    <lineage>
        <taxon>Bacteria</taxon>
        <taxon>Bacillati</taxon>
        <taxon>Bacillota</taxon>
        <taxon>Bacilli</taxon>
        <taxon>Bacillales</taxon>
        <taxon>Bacillaceae</taxon>
        <taxon>Metabacillus</taxon>
    </lineage>
</organism>
<keyword evidence="2" id="KW-1185">Reference proteome</keyword>
<dbReference type="AlphaFoldDB" id="A0A6I2ME01"/>